<evidence type="ECO:0000313" key="3">
    <source>
        <dbReference type="Proteomes" id="UP001298424"/>
    </source>
</evidence>
<feature type="transmembrane region" description="Helical" evidence="1">
    <location>
        <begin position="130"/>
        <end position="154"/>
    </location>
</feature>
<dbReference type="RefSeq" id="WP_238747698.1">
    <property type="nucleotide sequence ID" value="NZ_JAKOOW010000025.1"/>
</dbReference>
<comment type="caution">
    <text evidence="2">The sequence shown here is derived from an EMBL/GenBank/DDBJ whole genome shotgun (WGS) entry which is preliminary data.</text>
</comment>
<name>A0ABS9NNG4_9NEIS</name>
<feature type="transmembrane region" description="Helical" evidence="1">
    <location>
        <begin position="34"/>
        <end position="56"/>
    </location>
</feature>
<organism evidence="2 3">
    <name type="scientific">Kingella pumchi</name>
    <dbReference type="NCBI Taxonomy" id="2779506"/>
    <lineage>
        <taxon>Bacteria</taxon>
        <taxon>Pseudomonadati</taxon>
        <taxon>Pseudomonadota</taxon>
        <taxon>Betaproteobacteria</taxon>
        <taxon>Neisseriales</taxon>
        <taxon>Neisseriaceae</taxon>
        <taxon>Kingella</taxon>
    </lineage>
</organism>
<protein>
    <submittedName>
        <fullName evidence="2">Uncharacterized protein</fullName>
    </submittedName>
</protein>
<reference evidence="2 3" key="1">
    <citation type="submission" date="2022-02" db="EMBL/GenBank/DDBJ databases">
        <title>Genome sequence data of Kingella unionensis sp. nov. strain CICC 24913 (CCUG 75125).</title>
        <authorList>
            <person name="Xiao M."/>
        </authorList>
    </citation>
    <scope>NUCLEOTIDE SEQUENCE [LARGE SCALE GENOMIC DNA]</scope>
    <source>
        <strain evidence="2 3">CICC 24913</strain>
    </source>
</reference>
<dbReference type="EMBL" id="JAKOOW010000025">
    <property type="protein sequence ID" value="MCG6504330.1"/>
    <property type="molecule type" value="Genomic_DNA"/>
</dbReference>
<gene>
    <name evidence="2" type="ORF">MB824_07460</name>
</gene>
<feature type="transmembrane region" description="Helical" evidence="1">
    <location>
        <begin position="88"/>
        <end position="110"/>
    </location>
</feature>
<evidence type="ECO:0000313" key="2">
    <source>
        <dbReference type="EMBL" id="MCG6504330.1"/>
    </source>
</evidence>
<evidence type="ECO:0000256" key="1">
    <source>
        <dbReference type="SAM" id="Phobius"/>
    </source>
</evidence>
<feature type="transmembrane region" description="Helical" evidence="1">
    <location>
        <begin position="62"/>
        <end position="81"/>
    </location>
</feature>
<dbReference type="Proteomes" id="UP001298424">
    <property type="component" value="Unassembled WGS sequence"/>
</dbReference>
<keyword evidence="3" id="KW-1185">Reference proteome</keyword>
<sequence>MPSPQLHDHPHLPPQDCEPPLKAGYHRLGRSGKLSLWFGIAQTVMIFAVMLLALWQPVPLPVLAQNLAAGVVFAVVLWHCAHARSKAFLLLALLYLLFAFGFSVTTNSGWKLSFDLNLPLRLSVAFGGQFDGFALSLAFDLLALLACGLSVNVWRRLRRLPPLPKQPCSEERGYDSEFDEEL</sequence>
<keyword evidence="1" id="KW-1133">Transmembrane helix</keyword>
<accession>A0ABS9NNG4</accession>
<proteinExistence type="predicted"/>
<keyword evidence="1" id="KW-0472">Membrane</keyword>
<keyword evidence="1" id="KW-0812">Transmembrane</keyword>